<feature type="compositionally biased region" description="Pro residues" evidence="1">
    <location>
        <begin position="155"/>
        <end position="180"/>
    </location>
</feature>
<reference evidence="3" key="1">
    <citation type="submission" date="2022-10" db="EMBL/GenBank/DDBJ databases">
        <title>The complete genomes of actinobacterial strains from the NBC collection.</title>
        <authorList>
            <person name="Joergensen T.S."/>
            <person name="Alvarez Arevalo M."/>
            <person name="Sterndorff E.B."/>
            <person name="Faurdal D."/>
            <person name="Vuksanovic O."/>
            <person name="Mourched A.-S."/>
            <person name="Charusanti P."/>
            <person name="Shaw S."/>
            <person name="Blin K."/>
            <person name="Weber T."/>
        </authorList>
    </citation>
    <scope>NUCLEOTIDE SEQUENCE</scope>
    <source>
        <strain evidence="3">NBC_00254</strain>
    </source>
</reference>
<protein>
    <submittedName>
        <fullName evidence="3">Helix-turn-helix domain-containing protein</fullName>
    </submittedName>
</protein>
<feature type="region of interest" description="Disordered" evidence="1">
    <location>
        <begin position="235"/>
        <end position="310"/>
    </location>
</feature>
<feature type="domain" description="HTH merR-type" evidence="2">
    <location>
        <begin position="85"/>
        <end position="137"/>
    </location>
</feature>
<evidence type="ECO:0000259" key="2">
    <source>
        <dbReference type="Pfam" id="PF13411"/>
    </source>
</evidence>
<dbReference type="SUPFAM" id="SSF46955">
    <property type="entry name" value="Putative DNA-binding domain"/>
    <property type="match status" value="1"/>
</dbReference>
<dbReference type="Pfam" id="PF13411">
    <property type="entry name" value="MerR_1"/>
    <property type="match status" value="1"/>
</dbReference>
<evidence type="ECO:0000313" key="3">
    <source>
        <dbReference type="EMBL" id="WUP75762.1"/>
    </source>
</evidence>
<dbReference type="InterPro" id="IPR000551">
    <property type="entry name" value="MerR-type_HTH_dom"/>
</dbReference>
<dbReference type="RefSeq" id="WP_328709636.1">
    <property type="nucleotide sequence ID" value="NZ_CP108085.1"/>
</dbReference>
<feature type="region of interest" description="Disordered" evidence="1">
    <location>
        <begin position="408"/>
        <end position="429"/>
    </location>
</feature>
<organism evidence="3 4">
    <name type="scientific">Microbispora hainanensis</name>
    <dbReference type="NCBI Taxonomy" id="568844"/>
    <lineage>
        <taxon>Bacteria</taxon>
        <taxon>Bacillati</taxon>
        <taxon>Actinomycetota</taxon>
        <taxon>Actinomycetes</taxon>
        <taxon>Streptosporangiales</taxon>
        <taxon>Streptosporangiaceae</taxon>
        <taxon>Microbispora</taxon>
    </lineage>
</organism>
<dbReference type="EMBL" id="CP108085">
    <property type="protein sequence ID" value="WUP75762.1"/>
    <property type="molecule type" value="Genomic_DNA"/>
</dbReference>
<proteinExistence type="predicted"/>
<keyword evidence="4" id="KW-1185">Reference proteome</keyword>
<dbReference type="Proteomes" id="UP001432011">
    <property type="component" value="Chromosome"/>
</dbReference>
<evidence type="ECO:0000256" key="1">
    <source>
        <dbReference type="SAM" id="MobiDB-lite"/>
    </source>
</evidence>
<feature type="compositionally biased region" description="Basic and acidic residues" evidence="1">
    <location>
        <begin position="16"/>
        <end position="28"/>
    </location>
</feature>
<gene>
    <name evidence="3" type="ORF">OG913_01635</name>
</gene>
<dbReference type="InterPro" id="IPR009061">
    <property type="entry name" value="DNA-bd_dom_put_sf"/>
</dbReference>
<feature type="region of interest" description="Disordered" evidence="1">
    <location>
        <begin position="16"/>
        <end position="79"/>
    </location>
</feature>
<name>A0ABZ1STC2_9ACTN</name>
<accession>A0ABZ1STC2</accession>
<evidence type="ECO:0000313" key="4">
    <source>
        <dbReference type="Proteomes" id="UP001432011"/>
    </source>
</evidence>
<feature type="region of interest" description="Disordered" evidence="1">
    <location>
        <begin position="152"/>
        <end position="218"/>
    </location>
</feature>
<sequence>MSDTWTIGELAERAADLLSQERRVHGREPGSGGGPESGAKGREPGSGGPGPRADGPQSRANGPEPRPNGPEPRANGRVREVPNERLIRWYTTIGLLDPPLGRRGRVALYGRRHLLQLVAVKRRQAEGRSIADIQAELAGATDAMLMRVAGLTEPLPGPAPRPLSPPAPPSPPPPHRPAVPAPVSAADRPPGPPSPPAPPAPGWHGASYGANPETDAEPAIPDIARPAARDRFWARPASSAATAGSGHYLTPNKDIAHGDTPHRNSPRRGATRGDALHGNTPHEDIARGDAATVDATPANTGPTETGPLNAGLMNTGLVSTGPMSTGPMSTGPMNAAPLDVVLPDLTFSEVALPDVVHGVRLAPGVTVLLDRAHRVPDGHEVAALRRAAAPLLAALAALGLAGPFESARAPHDASALDPHASDTSDPLEG</sequence>
<feature type="compositionally biased region" description="Pro residues" evidence="1">
    <location>
        <begin position="189"/>
        <end position="201"/>
    </location>
</feature>